<dbReference type="EMBL" id="SGIS01000004">
    <property type="protein sequence ID" value="RZF65847.1"/>
    <property type="molecule type" value="Genomic_DNA"/>
</dbReference>
<dbReference type="NCBIfam" id="TIGR03468">
    <property type="entry name" value="HpnG"/>
    <property type="match status" value="1"/>
</dbReference>
<feature type="domain" description="Nucleoside phosphorylase" evidence="1">
    <location>
        <begin position="40"/>
        <end position="164"/>
    </location>
</feature>
<dbReference type="Gene3D" id="3.40.50.1580">
    <property type="entry name" value="Nucleoside phosphorylase domain"/>
    <property type="match status" value="1"/>
</dbReference>
<proteinExistence type="predicted"/>
<sequence length="229" mass="23318">MTLLVACGLTREARIFARDGVMAVAGGGDAARLEAGLEVAVAAGGVRAILSGGIAGALDPALRPGDVVIGTLFSRESGSPEQLDAAFAALDSRFRGRTRESLPDAHFGCIVGSDTIVATLAQKRALYEATGALAVDMESHIAARVAARHALPFAILRTISDGADHVLPPAALVGMKPDGGMALGAVLGSLARHPGQLPALIRTGRDAGRAFTALKRACRAFDSGSTGTR</sequence>
<dbReference type="Proteomes" id="UP000292085">
    <property type="component" value="Unassembled WGS sequence"/>
</dbReference>
<dbReference type="PANTHER" id="PTHR46832:SF1">
    <property type="entry name" value="5'-METHYLTHIOADENOSINE_S-ADENOSYLHOMOCYSTEINE NUCLEOSIDASE"/>
    <property type="match status" value="1"/>
</dbReference>
<dbReference type="GO" id="GO:0008930">
    <property type="term" value="F:methylthioadenosine nucleosidase activity"/>
    <property type="evidence" value="ECO:0007669"/>
    <property type="project" value="TreeGrafter"/>
</dbReference>
<evidence type="ECO:0000259" key="1">
    <source>
        <dbReference type="Pfam" id="PF01048"/>
    </source>
</evidence>
<organism evidence="2 3">
    <name type="scientific">Sphingomonas populi</name>
    <dbReference type="NCBI Taxonomy" id="2484750"/>
    <lineage>
        <taxon>Bacteria</taxon>
        <taxon>Pseudomonadati</taxon>
        <taxon>Pseudomonadota</taxon>
        <taxon>Alphaproteobacteria</taxon>
        <taxon>Sphingomonadales</taxon>
        <taxon>Sphingomonadaceae</taxon>
        <taxon>Sphingomonas</taxon>
    </lineage>
</organism>
<dbReference type="InterPro" id="IPR035994">
    <property type="entry name" value="Nucleoside_phosphorylase_sf"/>
</dbReference>
<dbReference type="AlphaFoldDB" id="A0A4Q6Y8A7"/>
<reference evidence="2 3" key="1">
    <citation type="submission" date="2019-02" db="EMBL/GenBank/DDBJ databases">
        <authorList>
            <person name="Li Y."/>
        </authorList>
    </citation>
    <scope>NUCLEOTIDE SEQUENCE [LARGE SCALE GENOMIC DNA]</scope>
    <source>
        <strain evidence="2 3">3-7</strain>
    </source>
</reference>
<comment type="caution">
    <text evidence="2">The sequence shown here is derived from an EMBL/GenBank/DDBJ whole genome shotgun (WGS) entry which is preliminary data.</text>
</comment>
<dbReference type="GO" id="GO:0009116">
    <property type="term" value="P:nucleoside metabolic process"/>
    <property type="evidence" value="ECO:0007669"/>
    <property type="project" value="InterPro"/>
</dbReference>
<gene>
    <name evidence="2" type="ORF">EWE75_04115</name>
</gene>
<name>A0A4Q6Y8A7_9SPHN</name>
<protein>
    <submittedName>
        <fullName evidence="2">Phosphorylase</fullName>
    </submittedName>
</protein>
<dbReference type="InterPro" id="IPR000845">
    <property type="entry name" value="Nucleoside_phosphorylase_d"/>
</dbReference>
<dbReference type="OrthoDB" id="7357315at2"/>
<dbReference type="Pfam" id="PF01048">
    <property type="entry name" value="PNP_UDP_1"/>
    <property type="match status" value="1"/>
</dbReference>
<evidence type="ECO:0000313" key="2">
    <source>
        <dbReference type="EMBL" id="RZF65847.1"/>
    </source>
</evidence>
<evidence type="ECO:0000313" key="3">
    <source>
        <dbReference type="Proteomes" id="UP000292085"/>
    </source>
</evidence>
<dbReference type="GO" id="GO:0005829">
    <property type="term" value="C:cytosol"/>
    <property type="evidence" value="ECO:0007669"/>
    <property type="project" value="TreeGrafter"/>
</dbReference>
<accession>A0A4Q6Y8A7</accession>
<dbReference type="RefSeq" id="WP_130155422.1">
    <property type="nucleotide sequence ID" value="NZ_SGIS01000004.1"/>
</dbReference>
<dbReference type="GO" id="GO:0008782">
    <property type="term" value="F:adenosylhomocysteine nucleosidase activity"/>
    <property type="evidence" value="ECO:0007669"/>
    <property type="project" value="TreeGrafter"/>
</dbReference>
<keyword evidence="3" id="KW-1185">Reference proteome</keyword>
<dbReference type="PANTHER" id="PTHR46832">
    <property type="entry name" value="5'-METHYLTHIOADENOSINE/S-ADENOSYLHOMOCYSTEINE NUCLEOSIDASE"/>
    <property type="match status" value="1"/>
</dbReference>
<dbReference type="GO" id="GO:0019284">
    <property type="term" value="P:L-methionine salvage from S-adenosylmethionine"/>
    <property type="evidence" value="ECO:0007669"/>
    <property type="project" value="TreeGrafter"/>
</dbReference>
<dbReference type="SUPFAM" id="SSF53167">
    <property type="entry name" value="Purine and uridine phosphorylases"/>
    <property type="match status" value="1"/>
</dbReference>
<dbReference type="InterPro" id="IPR017831">
    <property type="entry name" value="Hopanoid-assoc_phosphoryl_HpnG"/>
</dbReference>
<dbReference type="CDD" id="cd17768">
    <property type="entry name" value="adenosylhopane_nucleosidase_HpnG-like"/>
    <property type="match status" value="1"/>
</dbReference>